<dbReference type="OrthoDB" id="2994945at2759"/>
<gene>
    <name evidence="1" type="ORF">M422DRAFT_86395</name>
</gene>
<evidence type="ECO:0000313" key="2">
    <source>
        <dbReference type="Proteomes" id="UP000054279"/>
    </source>
</evidence>
<organism evidence="1 2">
    <name type="scientific">Sphaerobolus stellatus (strain SS14)</name>
    <dbReference type="NCBI Taxonomy" id="990650"/>
    <lineage>
        <taxon>Eukaryota</taxon>
        <taxon>Fungi</taxon>
        <taxon>Dikarya</taxon>
        <taxon>Basidiomycota</taxon>
        <taxon>Agaricomycotina</taxon>
        <taxon>Agaricomycetes</taxon>
        <taxon>Phallomycetidae</taxon>
        <taxon>Geastrales</taxon>
        <taxon>Sphaerobolaceae</taxon>
        <taxon>Sphaerobolus</taxon>
    </lineage>
</organism>
<dbReference type="HOGENOM" id="CLU_056788_8_0_1"/>
<evidence type="ECO:0000313" key="1">
    <source>
        <dbReference type="EMBL" id="KIJ42940.1"/>
    </source>
</evidence>
<name>A0A0C9VW64_SPHS4</name>
<reference evidence="1 2" key="1">
    <citation type="submission" date="2014-06" db="EMBL/GenBank/DDBJ databases">
        <title>Evolutionary Origins and Diversification of the Mycorrhizal Mutualists.</title>
        <authorList>
            <consortium name="DOE Joint Genome Institute"/>
            <consortium name="Mycorrhizal Genomics Consortium"/>
            <person name="Kohler A."/>
            <person name="Kuo A."/>
            <person name="Nagy L.G."/>
            <person name="Floudas D."/>
            <person name="Copeland A."/>
            <person name="Barry K.W."/>
            <person name="Cichocki N."/>
            <person name="Veneault-Fourrey C."/>
            <person name="LaButti K."/>
            <person name="Lindquist E.A."/>
            <person name="Lipzen A."/>
            <person name="Lundell T."/>
            <person name="Morin E."/>
            <person name="Murat C."/>
            <person name="Riley R."/>
            <person name="Ohm R."/>
            <person name="Sun H."/>
            <person name="Tunlid A."/>
            <person name="Henrissat B."/>
            <person name="Grigoriev I.V."/>
            <person name="Hibbett D.S."/>
            <person name="Martin F."/>
        </authorList>
    </citation>
    <scope>NUCLEOTIDE SEQUENCE [LARGE SCALE GENOMIC DNA]</scope>
    <source>
        <strain evidence="1 2">SS14</strain>
    </source>
</reference>
<dbReference type="AlphaFoldDB" id="A0A0C9VW64"/>
<keyword evidence="2" id="KW-1185">Reference proteome</keyword>
<protein>
    <submittedName>
        <fullName evidence="1">Uncharacterized protein</fullName>
    </submittedName>
</protein>
<proteinExistence type="predicted"/>
<feature type="non-terminal residue" evidence="1">
    <location>
        <position position="1"/>
    </location>
</feature>
<dbReference type="Proteomes" id="UP000054279">
    <property type="component" value="Unassembled WGS sequence"/>
</dbReference>
<dbReference type="EMBL" id="KN837126">
    <property type="protein sequence ID" value="KIJ42940.1"/>
    <property type="molecule type" value="Genomic_DNA"/>
</dbReference>
<feature type="non-terminal residue" evidence="1">
    <location>
        <position position="152"/>
    </location>
</feature>
<accession>A0A0C9VW64</accession>
<sequence length="152" mass="17308">KKTSDIALDLYMLWCVVQHILKLWKDIGDVVNTPIKIGQAPLMNREQEEASNHLFCLFLVALLEHSLNLYLDELAEELELQHGIHVGVSMVWWTLQRLGLSHKKLSCVAAEQSESARTVFQWAVGKESPECLVCTDESAIDLRTAYRLMGWS</sequence>